<sequence length="262" mass="28502">MIYSHLAPLILALAAGTNAAGLTLRDLNTTEWAPDQPIPYGHLIVWNDTQAHAVSESEYDTMLMSNGILLKAPQVDEEYLAFNATEVDESKIDERANCATTTAYAVDSDKTQHFVDWDMQMSWITCSEQNELTTAVSKGFSIANGVTVSGKGDITAIKDKLGFSFGVDYTRTWTTTSNMETRGTVPKSNCGVVIWKPLTTRRYGRTLQGCPGSYTQVGTWMADDHGESSYSGISWLSGAVGFCIKPGSNPPLSRCNGKGNFV</sequence>
<evidence type="ECO:0000313" key="2">
    <source>
        <dbReference type="EMBL" id="OLN86408.1"/>
    </source>
</evidence>
<name>A0A1Q8RQ11_9PEZI</name>
<gene>
    <name evidence="2" type="ORF">CCHL11_06343</name>
</gene>
<dbReference type="STRING" id="708187.A0A1Q8RQ11"/>
<dbReference type="AlphaFoldDB" id="A0A1Q8RQ11"/>
<keyword evidence="3" id="KW-1185">Reference proteome</keyword>
<feature type="signal peptide" evidence="1">
    <location>
        <begin position="1"/>
        <end position="19"/>
    </location>
</feature>
<proteinExistence type="predicted"/>
<organism evidence="2 3">
    <name type="scientific">Colletotrichum chlorophyti</name>
    <dbReference type="NCBI Taxonomy" id="708187"/>
    <lineage>
        <taxon>Eukaryota</taxon>
        <taxon>Fungi</taxon>
        <taxon>Dikarya</taxon>
        <taxon>Ascomycota</taxon>
        <taxon>Pezizomycotina</taxon>
        <taxon>Sordariomycetes</taxon>
        <taxon>Hypocreomycetidae</taxon>
        <taxon>Glomerellales</taxon>
        <taxon>Glomerellaceae</taxon>
        <taxon>Colletotrichum</taxon>
    </lineage>
</organism>
<evidence type="ECO:0000256" key="1">
    <source>
        <dbReference type="SAM" id="SignalP"/>
    </source>
</evidence>
<dbReference type="EMBL" id="MPGH01000130">
    <property type="protein sequence ID" value="OLN86408.1"/>
    <property type="molecule type" value="Genomic_DNA"/>
</dbReference>
<feature type="chain" id="PRO_5012367235" evidence="1">
    <location>
        <begin position="20"/>
        <end position="262"/>
    </location>
</feature>
<evidence type="ECO:0000313" key="3">
    <source>
        <dbReference type="Proteomes" id="UP000186583"/>
    </source>
</evidence>
<dbReference type="Proteomes" id="UP000186583">
    <property type="component" value="Unassembled WGS sequence"/>
</dbReference>
<dbReference type="OrthoDB" id="4831122at2759"/>
<protein>
    <submittedName>
        <fullName evidence="2">Uncharacterized protein</fullName>
    </submittedName>
</protein>
<accession>A0A1Q8RQ11</accession>
<keyword evidence="1" id="KW-0732">Signal</keyword>
<comment type="caution">
    <text evidence="2">The sequence shown here is derived from an EMBL/GenBank/DDBJ whole genome shotgun (WGS) entry which is preliminary data.</text>
</comment>
<dbReference type="SUPFAM" id="SSF56973">
    <property type="entry name" value="Aerolisin/ETX pore-forming domain"/>
    <property type="match status" value="1"/>
</dbReference>
<reference evidence="2 3" key="1">
    <citation type="submission" date="2016-11" db="EMBL/GenBank/DDBJ databases">
        <title>Draft Genome Assembly of Colletotrichum chlorophyti a pathogen of herbaceous plants.</title>
        <authorList>
            <person name="Gan P."/>
            <person name="Narusaka M."/>
            <person name="Tsushima A."/>
            <person name="Narusaka Y."/>
            <person name="Takano Y."/>
            <person name="Shirasu K."/>
        </authorList>
    </citation>
    <scope>NUCLEOTIDE SEQUENCE [LARGE SCALE GENOMIC DNA]</scope>
    <source>
        <strain evidence="2 3">NTL11</strain>
    </source>
</reference>